<feature type="chain" id="PRO_5007478628" evidence="2">
    <location>
        <begin position="44"/>
        <end position="439"/>
    </location>
</feature>
<dbReference type="Gene3D" id="2.40.10.120">
    <property type="match status" value="1"/>
</dbReference>
<dbReference type="KEGG" id="cmiu:B1H56_09170"/>
<proteinExistence type="predicted"/>
<keyword evidence="1" id="KW-1133">Transmembrane helix</keyword>
<dbReference type="InterPro" id="IPR008984">
    <property type="entry name" value="SMAD_FHA_dom_sf"/>
</dbReference>
<dbReference type="PANTHER" id="PTHR43019:SF23">
    <property type="entry name" value="PROTEASE DO-LIKE 5, CHLOROPLASTIC"/>
    <property type="match status" value="1"/>
</dbReference>
<organism evidence="4 5">
    <name type="scientific">Christensenella minuta</name>
    <dbReference type="NCBI Taxonomy" id="626937"/>
    <lineage>
        <taxon>Bacteria</taxon>
        <taxon>Bacillati</taxon>
        <taxon>Bacillota</taxon>
        <taxon>Clostridia</taxon>
        <taxon>Christensenellales</taxon>
        <taxon>Christensenellaceae</taxon>
        <taxon>Christensenella</taxon>
    </lineage>
</organism>
<dbReference type="STRING" id="626937.HMPREF3293_01085"/>
<evidence type="ECO:0000313" key="5">
    <source>
        <dbReference type="Proteomes" id="UP000070366"/>
    </source>
</evidence>
<dbReference type="InterPro" id="IPR001940">
    <property type="entry name" value="Peptidase_S1C"/>
</dbReference>
<dbReference type="CDD" id="cd00060">
    <property type="entry name" value="FHA"/>
    <property type="match status" value="1"/>
</dbReference>
<dbReference type="InterPro" id="IPR009003">
    <property type="entry name" value="Peptidase_S1_PA"/>
</dbReference>
<dbReference type="Gene3D" id="2.60.200.20">
    <property type="match status" value="1"/>
</dbReference>
<dbReference type="Pfam" id="PF00498">
    <property type="entry name" value="FHA"/>
    <property type="match status" value="1"/>
</dbReference>
<dbReference type="OrthoDB" id="9783862at2"/>
<dbReference type="SUPFAM" id="SSF50494">
    <property type="entry name" value="Trypsin-like serine proteases"/>
    <property type="match status" value="1"/>
</dbReference>
<evidence type="ECO:0000256" key="1">
    <source>
        <dbReference type="SAM" id="Phobius"/>
    </source>
</evidence>
<protein>
    <submittedName>
        <fullName evidence="4">FHA domain protein</fullName>
    </submittedName>
</protein>
<feature type="signal peptide" evidence="2">
    <location>
        <begin position="1"/>
        <end position="43"/>
    </location>
</feature>
<keyword evidence="2" id="KW-0732">Signal</keyword>
<evidence type="ECO:0000313" key="4">
    <source>
        <dbReference type="EMBL" id="KXK66057.1"/>
    </source>
</evidence>
<dbReference type="Pfam" id="PF13365">
    <property type="entry name" value="Trypsin_2"/>
    <property type="match status" value="1"/>
</dbReference>
<keyword evidence="1" id="KW-0812">Transmembrane</keyword>
<dbReference type="PRINTS" id="PR00834">
    <property type="entry name" value="PROTEASES2C"/>
</dbReference>
<dbReference type="SUPFAM" id="SSF49879">
    <property type="entry name" value="SMAD/FHA domain"/>
    <property type="match status" value="1"/>
</dbReference>
<dbReference type="AlphaFoldDB" id="A0A136Q5W4"/>
<accession>A0A136Q5W4</accession>
<keyword evidence="5" id="KW-1185">Reference proteome</keyword>
<dbReference type="Proteomes" id="UP000070366">
    <property type="component" value="Unassembled WGS sequence"/>
</dbReference>
<dbReference type="EMBL" id="LSZW01000049">
    <property type="protein sequence ID" value="KXK66057.1"/>
    <property type="molecule type" value="Genomic_DNA"/>
</dbReference>
<keyword evidence="1" id="KW-0472">Membrane</keyword>
<dbReference type="GO" id="GO:0004252">
    <property type="term" value="F:serine-type endopeptidase activity"/>
    <property type="evidence" value="ECO:0007669"/>
    <property type="project" value="InterPro"/>
</dbReference>
<gene>
    <name evidence="4" type="ORF">HMPREF3293_01085</name>
</gene>
<evidence type="ECO:0000256" key="2">
    <source>
        <dbReference type="SAM" id="SignalP"/>
    </source>
</evidence>
<dbReference type="PROSITE" id="PS51257">
    <property type="entry name" value="PROKAR_LIPOPROTEIN"/>
    <property type="match status" value="1"/>
</dbReference>
<evidence type="ECO:0000259" key="3">
    <source>
        <dbReference type="PROSITE" id="PS50006"/>
    </source>
</evidence>
<name>A0A136Q5W4_9FIRM</name>
<dbReference type="RefSeq" id="WP_066523560.1">
    <property type="nucleotide sequence ID" value="NZ_CABMOF010000022.1"/>
</dbReference>
<comment type="caution">
    <text evidence="4">The sequence shown here is derived from an EMBL/GenBank/DDBJ whole genome shotgun (WGS) entry which is preliminary data.</text>
</comment>
<dbReference type="InterPro" id="IPR000253">
    <property type="entry name" value="FHA_dom"/>
</dbReference>
<sequence>METKKKISTKKIMAIALFCVFAISCVLCGISAASSMGMTPAQARNGVAYVQQVLYDVSGSPVAAGSGTCWAVGKPGEPVEYFVTNGHVVQYAYIVPKQDPSYSGKVTVVYSGAENDFVDAQVLYYSGPEEKDIAILKVPSPTDKRIPLPIRPSDTVQPGETAYALGFPGVSDTLAENIRYDIDDVTITDGVISKRASVSGTGYEAFQMNVDINPGNSGGPLVDADGNVIGVNTSGLVTQIGTEEQSVNINTSVNYASVADQLIRILDEERIEYTLMGEKNWMLYTFVVIGGVTLILGIVFLVMDRKKTSVLSAADTEGSFVAGKPAKNSPSGKKPLLRGVTGKYAGQSFDLSKGKVTLGRDPNLCNIVFDKSTPGISGNHCQVSYDAAGDYFLLMDNGSSYGTFLGNGKKLPASVAEKLATGDTFYLCNNANKFIVAKE</sequence>
<dbReference type="PROSITE" id="PS50006">
    <property type="entry name" value="FHA_DOMAIN"/>
    <property type="match status" value="1"/>
</dbReference>
<feature type="domain" description="FHA" evidence="3">
    <location>
        <begin position="356"/>
        <end position="410"/>
    </location>
</feature>
<dbReference type="GO" id="GO:0006508">
    <property type="term" value="P:proteolysis"/>
    <property type="evidence" value="ECO:0007669"/>
    <property type="project" value="InterPro"/>
</dbReference>
<reference evidence="5" key="1">
    <citation type="submission" date="2016-02" db="EMBL/GenBank/DDBJ databases">
        <authorList>
            <person name="Mitreva M."/>
            <person name="Pepin K.H."/>
            <person name="Mihindukulasuriya K.A."/>
            <person name="Fulton R."/>
            <person name="Fronick C."/>
            <person name="O'Laughlin M."/>
            <person name="Miner T."/>
            <person name="Herter B."/>
            <person name="Rosa B.A."/>
            <person name="Cordes M."/>
            <person name="Tomlinson C."/>
            <person name="Wollam A."/>
            <person name="Palsikar V.B."/>
            <person name="Mardis E.R."/>
            <person name="Wilson R.K."/>
        </authorList>
    </citation>
    <scope>NUCLEOTIDE SEQUENCE [LARGE SCALE GENOMIC DNA]</scope>
    <source>
        <strain evidence="5">DSM 22607</strain>
    </source>
</reference>
<feature type="transmembrane region" description="Helical" evidence="1">
    <location>
        <begin position="281"/>
        <end position="302"/>
    </location>
</feature>
<dbReference type="PANTHER" id="PTHR43019">
    <property type="entry name" value="SERINE ENDOPROTEASE DEGS"/>
    <property type="match status" value="1"/>
</dbReference>
<dbReference type="SMART" id="SM00240">
    <property type="entry name" value="FHA"/>
    <property type="match status" value="1"/>
</dbReference>